<keyword evidence="5" id="KW-0325">Glycoprotein</keyword>
<dbReference type="EMBL" id="MCGO01000071">
    <property type="protein sequence ID" value="ORY32414.1"/>
    <property type="molecule type" value="Genomic_DNA"/>
</dbReference>
<dbReference type="OrthoDB" id="10661332at2759"/>
<dbReference type="Pfam" id="PF00003">
    <property type="entry name" value="7tm_3"/>
    <property type="match status" value="1"/>
</dbReference>
<protein>
    <recommendedName>
        <fullName evidence="7">G-protein coupled receptors family 3 profile domain-containing protein</fullName>
    </recommendedName>
</protein>
<gene>
    <name evidence="8" type="ORF">BCR33DRAFT_534882</name>
</gene>
<comment type="subcellular location">
    <subcellularLocation>
        <location evidence="1">Membrane</location>
        <topology evidence="1">Multi-pass membrane protein</topology>
    </subcellularLocation>
</comment>
<keyword evidence="3 6" id="KW-1133">Transmembrane helix</keyword>
<dbReference type="PROSITE" id="PS50259">
    <property type="entry name" value="G_PROTEIN_RECEP_F3_4"/>
    <property type="match status" value="1"/>
</dbReference>
<evidence type="ECO:0000259" key="7">
    <source>
        <dbReference type="PROSITE" id="PS50259"/>
    </source>
</evidence>
<evidence type="ECO:0000256" key="2">
    <source>
        <dbReference type="ARBA" id="ARBA00022692"/>
    </source>
</evidence>
<feature type="domain" description="G-protein coupled receptors family 3 profile" evidence="7">
    <location>
        <begin position="10"/>
        <end position="225"/>
    </location>
</feature>
<proteinExistence type="predicted"/>
<keyword evidence="9" id="KW-1185">Reference proteome</keyword>
<keyword evidence="4 6" id="KW-0472">Membrane</keyword>
<comment type="caution">
    <text evidence="8">The sequence shown here is derived from an EMBL/GenBank/DDBJ whole genome shotgun (WGS) entry which is preliminary data.</text>
</comment>
<evidence type="ECO:0000256" key="4">
    <source>
        <dbReference type="ARBA" id="ARBA00023136"/>
    </source>
</evidence>
<evidence type="ECO:0000313" key="9">
    <source>
        <dbReference type="Proteomes" id="UP000193642"/>
    </source>
</evidence>
<feature type="transmembrane region" description="Helical" evidence="6">
    <location>
        <begin position="84"/>
        <end position="107"/>
    </location>
</feature>
<reference evidence="8 9" key="1">
    <citation type="submission" date="2016-07" db="EMBL/GenBank/DDBJ databases">
        <title>Pervasive Adenine N6-methylation of Active Genes in Fungi.</title>
        <authorList>
            <consortium name="DOE Joint Genome Institute"/>
            <person name="Mondo S.J."/>
            <person name="Dannebaum R.O."/>
            <person name="Kuo R.C."/>
            <person name="Labutti K."/>
            <person name="Haridas S."/>
            <person name="Kuo A."/>
            <person name="Salamov A."/>
            <person name="Ahrendt S.R."/>
            <person name="Lipzen A."/>
            <person name="Sullivan W."/>
            <person name="Andreopoulos W.B."/>
            <person name="Clum A."/>
            <person name="Lindquist E."/>
            <person name="Daum C."/>
            <person name="Ramamoorthy G.K."/>
            <person name="Gryganskyi A."/>
            <person name="Culley D."/>
            <person name="Magnuson J.K."/>
            <person name="James T.Y."/>
            <person name="O'Malley M.A."/>
            <person name="Stajich J.E."/>
            <person name="Spatafora J.W."/>
            <person name="Visel A."/>
            <person name="Grigoriev I.V."/>
        </authorList>
    </citation>
    <scope>NUCLEOTIDE SEQUENCE [LARGE SCALE GENOMIC DNA]</scope>
    <source>
        <strain evidence="8 9">JEL800</strain>
    </source>
</reference>
<dbReference type="InterPro" id="IPR050726">
    <property type="entry name" value="mGluR"/>
</dbReference>
<feature type="transmembrane region" description="Helical" evidence="6">
    <location>
        <begin position="7"/>
        <end position="27"/>
    </location>
</feature>
<feature type="transmembrane region" description="Helical" evidence="6">
    <location>
        <begin position="162"/>
        <end position="183"/>
    </location>
</feature>
<dbReference type="Proteomes" id="UP000193642">
    <property type="component" value="Unassembled WGS sequence"/>
</dbReference>
<dbReference type="InterPro" id="IPR017978">
    <property type="entry name" value="GPCR_3_C"/>
</dbReference>
<dbReference type="STRING" id="329046.A0A1Y2BCC5"/>
<dbReference type="PANTHER" id="PTHR24060">
    <property type="entry name" value="METABOTROPIC GLUTAMATE RECEPTOR"/>
    <property type="match status" value="1"/>
</dbReference>
<name>A0A1Y2BCC5_9FUNG</name>
<organism evidence="8 9">
    <name type="scientific">Rhizoclosmatium globosum</name>
    <dbReference type="NCBI Taxonomy" id="329046"/>
    <lineage>
        <taxon>Eukaryota</taxon>
        <taxon>Fungi</taxon>
        <taxon>Fungi incertae sedis</taxon>
        <taxon>Chytridiomycota</taxon>
        <taxon>Chytridiomycota incertae sedis</taxon>
        <taxon>Chytridiomycetes</taxon>
        <taxon>Chytridiales</taxon>
        <taxon>Chytriomycetaceae</taxon>
        <taxon>Rhizoclosmatium</taxon>
    </lineage>
</organism>
<accession>A0A1Y2BCC5</accession>
<keyword evidence="2 6" id="KW-0812">Transmembrane</keyword>
<evidence type="ECO:0000256" key="1">
    <source>
        <dbReference type="ARBA" id="ARBA00004141"/>
    </source>
</evidence>
<sequence length="251" mass="28013">MIRSSIPFLFLTISGSWLLWASLPLYFGERTVTKCVLTTWFQLTGYCVIIAALISKMALTYTLILSGKKVKRGFSGFHFLMKPFLSLFAVEIVLLILWSVMTSHFVVTPTILYDEFVTYCESSKTKGVISILLWVYNVLLLVVGIILVLITRDAENYTGETTYSATIVATFAVIGLVVIPVILSTSHPTSSFIDLQILSTALLICITLGSLMIPKIYIIINEERKIEQGLRSFFKAVSTNQEVSSLWAQAI</sequence>
<feature type="transmembrane region" description="Helical" evidence="6">
    <location>
        <begin position="39"/>
        <end position="64"/>
    </location>
</feature>
<evidence type="ECO:0000256" key="5">
    <source>
        <dbReference type="ARBA" id="ARBA00023180"/>
    </source>
</evidence>
<feature type="transmembrane region" description="Helical" evidence="6">
    <location>
        <begin position="195"/>
        <end position="218"/>
    </location>
</feature>
<evidence type="ECO:0000256" key="6">
    <source>
        <dbReference type="SAM" id="Phobius"/>
    </source>
</evidence>
<dbReference type="AlphaFoldDB" id="A0A1Y2BCC5"/>
<dbReference type="GO" id="GO:0004930">
    <property type="term" value="F:G protein-coupled receptor activity"/>
    <property type="evidence" value="ECO:0007669"/>
    <property type="project" value="InterPro"/>
</dbReference>
<evidence type="ECO:0000313" key="8">
    <source>
        <dbReference type="EMBL" id="ORY32414.1"/>
    </source>
</evidence>
<feature type="transmembrane region" description="Helical" evidence="6">
    <location>
        <begin position="127"/>
        <end position="150"/>
    </location>
</feature>
<evidence type="ECO:0000256" key="3">
    <source>
        <dbReference type="ARBA" id="ARBA00022989"/>
    </source>
</evidence>
<dbReference type="GO" id="GO:0016020">
    <property type="term" value="C:membrane"/>
    <property type="evidence" value="ECO:0007669"/>
    <property type="project" value="UniProtKB-SubCell"/>
</dbReference>